<sequence length="153" mass="16521">MILRIDHVGMVAADLKAAATGLRMLTMNPDEHDIVATYDVECQFWRREGDPTAIEIVTPAGPSSQVTGHLRRSGPGLHHVAFEVDDIVAELAVLRARGAVLVDDEPRPGGQPGLQIAFVHLGPATGLLVELVQYAEPRVRPVAELPRQRQAVG</sequence>
<dbReference type="PROSITE" id="PS51819">
    <property type="entry name" value="VOC"/>
    <property type="match status" value="1"/>
</dbReference>
<name>A0A8J3L9U0_9ACTN</name>
<feature type="domain" description="VOC" evidence="2">
    <location>
        <begin position="4"/>
        <end position="134"/>
    </location>
</feature>
<dbReference type="GO" id="GO:0046491">
    <property type="term" value="P:L-methylmalonyl-CoA metabolic process"/>
    <property type="evidence" value="ECO:0007669"/>
    <property type="project" value="TreeGrafter"/>
</dbReference>
<evidence type="ECO:0000313" key="3">
    <source>
        <dbReference type="EMBL" id="GIG15052.1"/>
    </source>
</evidence>
<evidence type="ECO:0000259" key="2">
    <source>
        <dbReference type="PROSITE" id="PS51819"/>
    </source>
</evidence>
<dbReference type="GO" id="GO:0004493">
    <property type="term" value="F:methylmalonyl-CoA epimerase activity"/>
    <property type="evidence" value="ECO:0007669"/>
    <property type="project" value="TreeGrafter"/>
</dbReference>
<dbReference type="SUPFAM" id="SSF54593">
    <property type="entry name" value="Glyoxalase/Bleomycin resistance protein/Dihydroxybiphenyl dioxygenase"/>
    <property type="match status" value="1"/>
</dbReference>
<dbReference type="RefSeq" id="WP_166379324.1">
    <property type="nucleotide sequence ID" value="NZ_BAAATT010000005.1"/>
</dbReference>
<dbReference type="InterPro" id="IPR051785">
    <property type="entry name" value="MMCE/EMCE_epimerase"/>
</dbReference>
<dbReference type="InterPro" id="IPR029068">
    <property type="entry name" value="Glyas_Bleomycin-R_OHBP_Dase"/>
</dbReference>
<protein>
    <recommendedName>
        <fullName evidence="2">VOC domain-containing protein</fullName>
    </recommendedName>
</protein>
<dbReference type="GO" id="GO:0046872">
    <property type="term" value="F:metal ion binding"/>
    <property type="evidence" value="ECO:0007669"/>
    <property type="project" value="UniProtKB-KW"/>
</dbReference>
<proteinExistence type="predicted"/>
<dbReference type="Pfam" id="PF13669">
    <property type="entry name" value="Glyoxalase_4"/>
    <property type="match status" value="1"/>
</dbReference>
<dbReference type="Proteomes" id="UP000660339">
    <property type="component" value="Unassembled WGS sequence"/>
</dbReference>
<dbReference type="PANTHER" id="PTHR43048:SF3">
    <property type="entry name" value="METHYLMALONYL-COA EPIMERASE, MITOCHONDRIAL"/>
    <property type="match status" value="1"/>
</dbReference>
<organism evidence="3 4">
    <name type="scientific">Catellatospora methionotrophica</name>
    <dbReference type="NCBI Taxonomy" id="121620"/>
    <lineage>
        <taxon>Bacteria</taxon>
        <taxon>Bacillati</taxon>
        <taxon>Actinomycetota</taxon>
        <taxon>Actinomycetes</taxon>
        <taxon>Micromonosporales</taxon>
        <taxon>Micromonosporaceae</taxon>
        <taxon>Catellatospora</taxon>
    </lineage>
</organism>
<comment type="caution">
    <text evidence="3">The sequence shown here is derived from an EMBL/GenBank/DDBJ whole genome shotgun (WGS) entry which is preliminary data.</text>
</comment>
<evidence type="ECO:0000313" key="4">
    <source>
        <dbReference type="Proteomes" id="UP000660339"/>
    </source>
</evidence>
<evidence type="ECO:0000256" key="1">
    <source>
        <dbReference type="ARBA" id="ARBA00022723"/>
    </source>
</evidence>
<accession>A0A8J3L9U0</accession>
<keyword evidence="1" id="KW-0479">Metal-binding</keyword>
<dbReference type="PANTHER" id="PTHR43048">
    <property type="entry name" value="METHYLMALONYL-COA EPIMERASE"/>
    <property type="match status" value="1"/>
</dbReference>
<reference evidence="3" key="1">
    <citation type="submission" date="2021-01" db="EMBL/GenBank/DDBJ databases">
        <title>Whole genome shotgun sequence of Catellatospora methionotrophica NBRC 14553.</title>
        <authorList>
            <person name="Komaki H."/>
            <person name="Tamura T."/>
        </authorList>
    </citation>
    <scope>NUCLEOTIDE SEQUENCE</scope>
    <source>
        <strain evidence="3">NBRC 14553</strain>
    </source>
</reference>
<dbReference type="InterPro" id="IPR037523">
    <property type="entry name" value="VOC_core"/>
</dbReference>
<gene>
    <name evidence="3" type="ORF">Cme02nite_33840</name>
</gene>
<keyword evidence="4" id="KW-1185">Reference proteome</keyword>
<dbReference type="EMBL" id="BONJ01000019">
    <property type="protein sequence ID" value="GIG15052.1"/>
    <property type="molecule type" value="Genomic_DNA"/>
</dbReference>
<dbReference type="AlphaFoldDB" id="A0A8J3L9U0"/>
<dbReference type="Gene3D" id="3.10.180.10">
    <property type="entry name" value="2,3-Dihydroxybiphenyl 1,2-Dioxygenase, domain 1"/>
    <property type="match status" value="1"/>
</dbReference>